<keyword evidence="3 6" id="KW-0805">Transcription regulation</keyword>
<evidence type="ECO:0000313" key="8">
    <source>
        <dbReference type="EMBL" id="KMZ66318.1"/>
    </source>
</evidence>
<dbReference type="GO" id="GO:0005634">
    <property type="term" value="C:nucleus"/>
    <property type="evidence" value="ECO:0007669"/>
    <property type="project" value="UniProtKB-SubCell"/>
</dbReference>
<dbReference type="Pfam" id="PF04844">
    <property type="entry name" value="Ovate"/>
    <property type="match status" value="1"/>
</dbReference>
<keyword evidence="5 6" id="KW-0539">Nucleus</keyword>
<dbReference type="InterPro" id="IPR006458">
    <property type="entry name" value="Ovate_C"/>
</dbReference>
<reference evidence="9" key="1">
    <citation type="journal article" date="2016" name="Nature">
        <title>The genome of the seagrass Zostera marina reveals angiosperm adaptation to the sea.</title>
        <authorList>
            <person name="Olsen J.L."/>
            <person name="Rouze P."/>
            <person name="Verhelst B."/>
            <person name="Lin Y.-C."/>
            <person name="Bayer T."/>
            <person name="Collen J."/>
            <person name="Dattolo E."/>
            <person name="De Paoli E."/>
            <person name="Dittami S."/>
            <person name="Maumus F."/>
            <person name="Michel G."/>
            <person name="Kersting A."/>
            <person name="Lauritano C."/>
            <person name="Lohaus R."/>
            <person name="Toepel M."/>
            <person name="Tonon T."/>
            <person name="Vanneste K."/>
            <person name="Amirebrahimi M."/>
            <person name="Brakel J."/>
            <person name="Bostroem C."/>
            <person name="Chovatia M."/>
            <person name="Grimwood J."/>
            <person name="Jenkins J.W."/>
            <person name="Jueterbock A."/>
            <person name="Mraz A."/>
            <person name="Stam W.T."/>
            <person name="Tice H."/>
            <person name="Bornberg-Bauer E."/>
            <person name="Green P.J."/>
            <person name="Pearson G.A."/>
            <person name="Procaccini G."/>
            <person name="Duarte C.M."/>
            <person name="Schmutz J."/>
            <person name="Reusch T.B.H."/>
            <person name="Van de Peer Y."/>
        </authorList>
    </citation>
    <scope>NUCLEOTIDE SEQUENCE [LARGE SCALE GENOMIC DNA]</scope>
    <source>
        <strain evidence="9">cv. Finnish</strain>
    </source>
</reference>
<keyword evidence="2 6" id="KW-0678">Repressor</keyword>
<keyword evidence="9" id="KW-1185">Reference proteome</keyword>
<name>A0A0K9PB48_ZOSMR</name>
<dbReference type="InterPro" id="IPR038933">
    <property type="entry name" value="Ovate"/>
</dbReference>
<sequence length="131" mass="14611">MPSSVGEEDDAMAITFALRSSERFFVDPSGDTRCILAPRRRQTTEITTVEMESENPYVDFRTSMEEMVGLAYGNGEINWEFLEMLLDSYLSVNVGGMHELILAAFVDLLLHLACSCSCSCFFHSKFATGSN</sequence>
<dbReference type="PROSITE" id="PS51754">
    <property type="entry name" value="OVATE"/>
    <property type="match status" value="1"/>
</dbReference>
<dbReference type="EMBL" id="LFYR01000981">
    <property type="protein sequence ID" value="KMZ66318.1"/>
    <property type="molecule type" value="Genomic_DNA"/>
</dbReference>
<dbReference type="STRING" id="29655.A0A0K9PB48"/>
<keyword evidence="4 6" id="KW-0804">Transcription</keyword>
<dbReference type="AlphaFoldDB" id="A0A0K9PB48"/>
<evidence type="ECO:0000256" key="4">
    <source>
        <dbReference type="ARBA" id="ARBA00023163"/>
    </source>
</evidence>
<dbReference type="Proteomes" id="UP000036987">
    <property type="component" value="Unassembled WGS sequence"/>
</dbReference>
<comment type="function">
    <text evidence="6">Transcriptional repressor that regulates multiple aspects of plant growth and development.</text>
</comment>
<dbReference type="NCBIfam" id="TIGR01568">
    <property type="entry name" value="A_thal_3678"/>
    <property type="match status" value="1"/>
</dbReference>
<dbReference type="PANTHER" id="PTHR33057">
    <property type="entry name" value="TRANSCRIPTION REPRESSOR OFP7-RELATED"/>
    <property type="match status" value="1"/>
</dbReference>
<protein>
    <recommendedName>
        <fullName evidence="6">Transcription repressor</fullName>
    </recommendedName>
    <alternativeName>
        <fullName evidence="6">Ovate family protein</fullName>
    </alternativeName>
</protein>
<dbReference type="PANTHER" id="PTHR33057:SF26">
    <property type="entry name" value="TRANSCRIPTION REPRESSOR OFP13"/>
    <property type="match status" value="1"/>
</dbReference>
<dbReference type="GO" id="GO:0045892">
    <property type="term" value="P:negative regulation of DNA-templated transcription"/>
    <property type="evidence" value="ECO:0007669"/>
    <property type="project" value="UniProtKB-UniRule"/>
</dbReference>
<feature type="domain" description="OVATE" evidence="7">
    <location>
        <begin position="49"/>
        <end position="111"/>
    </location>
</feature>
<evidence type="ECO:0000259" key="7">
    <source>
        <dbReference type="PROSITE" id="PS51754"/>
    </source>
</evidence>
<organism evidence="8 9">
    <name type="scientific">Zostera marina</name>
    <name type="common">Eelgrass</name>
    <dbReference type="NCBI Taxonomy" id="29655"/>
    <lineage>
        <taxon>Eukaryota</taxon>
        <taxon>Viridiplantae</taxon>
        <taxon>Streptophyta</taxon>
        <taxon>Embryophyta</taxon>
        <taxon>Tracheophyta</taxon>
        <taxon>Spermatophyta</taxon>
        <taxon>Magnoliopsida</taxon>
        <taxon>Liliopsida</taxon>
        <taxon>Zosteraceae</taxon>
        <taxon>Zostera</taxon>
    </lineage>
</organism>
<evidence type="ECO:0000256" key="5">
    <source>
        <dbReference type="ARBA" id="ARBA00023242"/>
    </source>
</evidence>
<dbReference type="OrthoDB" id="689823at2759"/>
<evidence type="ECO:0000256" key="3">
    <source>
        <dbReference type="ARBA" id="ARBA00023015"/>
    </source>
</evidence>
<evidence type="ECO:0000256" key="2">
    <source>
        <dbReference type="ARBA" id="ARBA00022491"/>
    </source>
</evidence>
<proteinExistence type="predicted"/>
<accession>A0A0K9PB48</accession>
<gene>
    <name evidence="8" type="ORF">ZOSMA_2G03340</name>
</gene>
<comment type="subcellular location">
    <subcellularLocation>
        <location evidence="1 6">Nucleus</location>
    </subcellularLocation>
</comment>
<evidence type="ECO:0000313" key="9">
    <source>
        <dbReference type="Proteomes" id="UP000036987"/>
    </source>
</evidence>
<evidence type="ECO:0000256" key="1">
    <source>
        <dbReference type="ARBA" id="ARBA00004123"/>
    </source>
</evidence>
<comment type="caution">
    <text evidence="8">The sequence shown here is derived from an EMBL/GenBank/DDBJ whole genome shotgun (WGS) entry which is preliminary data.</text>
</comment>
<evidence type="ECO:0000256" key="6">
    <source>
        <dbReference type="RuleBase" id="RU367028"/>
    </source>
</evidence>